<dbReference type="SUPFAM" id="SSF54909">
    <property type="entry name" value="Dimeric alpha+beta barrel"/>
    <property type="match status" value="1"/>
</dbReference>
<dbReference type="GO" id="GO:0016491">
    <property type="term" value="F:oxidoreductase activity"/>
    <property type="evidence" value="ECO:0007669"/>
    <property type="project" value="InterPro"/>
</dbReference>
<evidence type="ECO:0000259" key="1">
    <source>
        <dbReference type="Pfam" id="PF07110"/>
    </source>
</evidence>
<proteinExistence type="predicted"/>
<dbReference type="NCBIfam" id="TIGR02118">
    <property type="entry name" value="EthD family reductase"/>
    <property type="match status" value="1"/>
</dbReference>
<sequence length="105" mass="11689">MTKAMFTLYRRTDMSGDQFRDYWQNTHALIAVKMPGLKKYVQNHALATEEGEPPIAGIAEVYFDSVETMQDALSSPEGEAAIADLQNFTDAEKTTTVVVDEVEVV</sequence>
<feature type="domain" description="EthD" evidence="1">
    <location>
        <begin position="12"/>
        <end position="91"/>
    </location>
</feature>
<dbReference type="Gene3D" id="3.30.70.100">
    <property type="match status" value="1"/>
</dbReference>
<accession>A0A6J4PZW5</accession>
<dbReference type="EMBL" id="CADCVC010000029">
    <property type="protein sequence ID" value="CAA9426801.1"/>
    <property type="molecule type" value="Genomic_DNA"/>
</dbReference>
<protein>
    <recommendedName>
        <fullName evidence="1">EthD domain-containing protein</fullName>
    </recommendedName>
</protein>
<organism evidence="2">
    <name type="scientific">uncultured Rubrobacteraceae bacterium</name>
    <dbReference type="NCBI Taxonomy" id="349277"/>
    <lineage>
        <taxon>Bacteria</taxon>
        <taxon>Bacillati</taxon>
        <taxon>Actinomycetota</taxon>
        <taxon>Rubrobacteria</taxon>
        <taxon>Rubrobacterales</taxon>
        <taxon>Rubrobacteraceae</taxon>
        <taxon>environmental samples</taxon>
    </lineage>
</organism>
<dbReference type="Pfam" id="PF07110">
    <property type="entry name" value="EthD"/>
    <property type="match status" value="1"/>
</dbReference>
<gene>
    <name evidence="2" type="ORF">AVDCRST_MAG80-286</name>
</gene>
<evidence type="ECO:0000313" key="2">
    <source>
        <dbReference type="EMBL" id="CAA9426801.1"/>
    </source>
</evidence>
<name>A0A6J4PZW5_9ACTN</name>
<dbReference type="InterPro" id="IPR011008">
    <property type="entry name" value="Dimeric_a/b-barrel"/>
</dbReference>
<reference evidence="2" key="1">
    <citation type="submission" date="2020-02" db="EMBL/GenBank/DDBJ databases">
        <authorList>
            <person name="Meier V. D."/>
        </authorList>
    </citation>
    <scope>NUCLEOTIDE SEQUENCE</scope>
    <source>
        <strain evidence="2">AVDCRST_MAG80</strain>
    </source>
</reference>
<dbReference type="InterPro" id="IPR009799">
    <property type="entry name" value="EthD_dom"/>
</dbReference>
<dbReference type="AlphaFoldDB" id="A0A6J4PZW5"/>